<keyword evidence="2 7" id="KW-0812">Transmembrane</keyword>
<feature type="transmembrane region" description="Helical" evidence="7">
    <location>
        <begin position="18"/>
        <end position="36"/>
    </location>
</feature>
<dbReference type="PROSITE" id="PS50929">
    <property type="entry name" value="ABC_TM1F"/>
    <property type="match status" value="1"/>
</dbReference>
<dbReference type="InterPro" id="IPR017871">
    <property type="entry name" value="ABC_transporter-like_CS"/>
</dbReference>
<evidence type="ECO:0000256" key="7">
    <source>
        <dbReference type="SAM" id="Phobius"/>
    </source>
</evidence>
<evidence type="ECO:0000313" key="11">
    <source>
        <dbReference type="Proteomes" id="UP000823618"/>
    </source>
</evidence>
<dbReference type="InterPro" id="IPR036640">
    <property type="entry name" value="ABC1_TM_sf"/>
</dbReference>
<feature type="domain" description="ABC transmembrane type-1" evidence="9">
    <location>
        <begin position="91"/>
        <end position="266"/>
    </location>
</feature>
<evidence type="ECO:0000256" key="3">
    <source>
        <dbReference type="ARBA" id="ARBA00022741"/>
    </source>
</evidence>
<keyword evidence="6 7" id="KW-0472">Membrane</keyword>
<dbReference type="InterPro" id="IPR027417">
    <property type="entry name" value="P-loop_NTPase"/>
</dbReference>
<dbReference type="SUPFAM" id="SSF52540">
    <property type="entry name" value="P-loop containing nucleoside triphosphate hydrolases"/>
    <property type="match status" value="1"/>
</dbReference>
<dbReference type="GO" id="GO:0005886">
    <property type="term" value="C:plasma membrane"/>
    <property type="evidence" value="ECO:0007669"/>
    <property type="project" value="UniProtKB-SubCell"/>
</dbReference>
<dbReference type="GO" id="GO:0015421">
    <property type="term" value="F:ABC-type oligopeptide transporter activity"/>
    <property type="evidence" value="ECO:0007669"/>
    <property type="project" value="TreeGrafter"/>
</dbReference>
<dbReference type="PANTHER" id="PTHR43394:SF1">
    <property type="entry name" value="ATP-BINDING CASSETTE SUB-FAMILY B MEMBER 10, MITOCHONDRIAL"/>
    <property type="match status" value="1"/>
</dbReference>
<dbReference type="InterPro" id="IPR003439">
    <property type="entry name" value="ABC_transporter-like_ATP-bd"/>
</dbReference>
<dbReference type="Gene3D" id="3.40.50.300">
    <property type="entry name" value="P-loop containing nucleotide triphosphate hydrolases"/>
    <property type="match status" value="1"/>
</dbReference>
<dbReference type="Pfam" id="PF00005">
    <property type="entry name" value="ABC_tran"/>
    <property type="match status" value="1"/>
</dbReference>
<keyword evidence="4 10" id="KW-0067">ATP-binding</keyword>
<dbReference type="InterPro" id="IPR003593">
    <property type="entry name" value="AAA+_ATPase"/>
</dbReference>
<dbReference type="Proteomes" id="UP000823618">
    <property type="component" value="Unassembled WGS sequence"/>
</dbReference>
<reference evidence="10" key="1">
    <citation type="submission" date="2020-10" db="EMBL/GenBank/DDBJ databases">
        <authorList>
            <person name="Gilroy R."/>
        </authorList>
    </citation>
    <scope>NUCLEOTIDE SEQUENCE</scope>
    <source>
        <strain evidence="10">E3-2379</strain>
    </source>
</reference>
<dbReference type="InterPro" id="IPR039421">
    <property type="entry name" value="Type_1_exporter"/>
</dbReference>
<dbReference type="SMART" id="SM00382">
    <property type="entry name" value="AAA"/>
    <property type="match status" value="1"/>
</dbReference>
<dbReference type="GO" id="GO:0005524">
    <property type="term" value="F:ATP binding"/>
    <property type="evidence" value="ECO:0007669"/>
    <property type="project" value="UniProtKB-KW"/>
</dbReference>
<evidence type="ECO:0000259" key="8">
    <source>
        <dbReference type="PROSITE" id="PS50893"/>
    </source>
</evidence>
<comment type="caution">
    <text evidence="10">The sequence shown here is derived from an EMBL/GenBank/DDBJ whole genome shotgun (WGS) entry which is preliminary data.</text>
</comment>
<keyword evidence="5 7" id="KW-1133">Transmembrane helix</keyword>
<evidence type="ECO:0000256" key="6">
    <source>
        <dbReference type="ARBA" id="ARBA00023136"/>
    </source>
</evidence>
<comment type="subcellular location">
    <subcellularLocation>
        <location evidence="1">Cell membrane</location>
        <topology evidence="1">Multi-pass membrane protein</topology>
    </subcellularLocation>
</comment>
<accession>A0A9D9N6Y3</accession>
<sequence length="563" mass="65082">MPKLIIDEITYGKEFSKILFYISFLFLVQIGLHILISYLSETYINLNGHLYSMHFLLLVNKKIIELDMKQLDDPEVYQKIALAKDIIYRGIGISLIDNFFSFLTSIVMLVSVGIVVLTINIQLFFLILGISIVAVCLNLISENWEISQRDENMYLSRVLNYYIEIMGDKSCSKEMKMFGFSDWVMKKYYYTLSHLRERLHILYKRNFKISSITLLLENIKNGGIYLYLAWLAFRKVITIGGFTQCFTATEELSSAVVTCVGFFTKLNINGKYIQSFREFMELESELEKRERIQKKLEFPKQIEKISLQNVSFHYPQMENMVLKNVSYTFEKGKIYVVVGENGAGKTTLIHLLTRLYDPTSGTICLNGNDIKEYDVSQYRKMFSIVFQDFRYFAFTIGENVSLEQDITDMGNREKAVQCIEKSGFSEKVSKLSKGIDTELDKIFHEDGIILSGGESQKLALARALFRESEILILDEPSSALDPLAEDELITKFQEIAKDKLVIYISHRLSCASIADEVIYIKDATIKEHGSHKELMELKGEYSKFYYAQSKHYQDNTKNSQDKK</sequence>
<dbReference type="EMBL" id="JADIML010000022">
    <property type="protein sequence ID" value="MBO8462438.1"/>
    <property type="molecule type" value="Genomic_DNA"/>
</dbReference>
<feature type="domain" description="ABC transporter" evidence="8">
    <location>
        <begin position="305"/>
        <end position="547"/>
    </location>
</feature>
<dbReference type="InterPro" id="IPR011527">
    <property type="entry name" value="ABC1_TM_dom"/>
</dbReference>
<organism evidence="10 11">
    <name type="scientific">Candidatus Scybalomonas excrementavium</name>
    <dbReference type="NCBI Taxonomy" id="2840943"/>
    <lineage>
        <taxon>Bacteria</taxon>
        <taxon>Bacillati</taxon>
        <taxon>Bacillota</taxon>
        <taxon>Clostridia</taxon>
        <taxon>Lachnospirales</taxon>
        <taxon>Lachnospiraceae</taxon>
        <taxon>Lachnospiraceae incertae sedis</taxon>
        <taxon>Candidatus Scybalomonas</taxon>
    </lineage>
</organism>
<name>A0A9D9N6Y3_9FIRM</name>
<proteinExistence type="predicted"/>
<dbReference type="Gene3D" id="1.20.1560.10">
    <property type="entry name" value="ABC transporter type 1, transmembrane domain"/>
    <property type="match status" value="1"/>
</dbReference>
<evidence type="ECO:0000256" key="1">
    <source>
        <dbReference type="ARBA" id="ARBA00004651"/>
    </source>
</evidence>
<dbReference type="SUPFAM" id="SSF90123">
    <property type="entry name" value="ABC transporter transmembrane region"/>
    <property type="match status" value="1"/>
</dbReference>
<dbReference type="CDD" id="cd03228">
    <property type="entry name" value="ABCC_MRP_Like"/>
    <property type="match status" value="1"/>
</dbReference>
<dbReference type="GO" id="GO:0016887">
    <property type="term" value="F:ATP hydrolysis activity"/>
    <property type="evidence" value="ECO:0007669"/>
    <property type="project" value="InterPro"/>
</dbReference>
<dbReference type="PROSITE" id="PS50893">
    <property type="entry name" value="ABC_TRANSPORTER_2"/>
    <property type="match status" value="1"/>
</dbReference>
<feature type="transmembrane region" description="Helical" evidence="7">
    <location>
        <begin position="123"/>
        <end position="140"/>
    </location>
</feature>
<keyword evidence="3" id="KW-0547">Nucleotide-binding</keyword>
<evidence type="ECO:0000313" key="10">
    <source>
        <dbReference type="EMBL" id="MBO8462438.1"/>
    </source>
</evidence>
<reference evidence="10" key="2">
    <citation type="journal article" date="2021" name="PeerJ">
        <title>Extensive microbial diversity within the chicken gut microbiome revealed by metagenomics and culture.</title>
        <authorList>
            <person name="Gilroy R."/>
            <person name="Ravi A."/>
            <person name="Getino M."/>
            <person name="Pursley I."/>
            <person name="Horton D.L."/>
            <person name="Alikhan N.F."/>
            <person name="Baker D."/>
            <person name="Gharbi K."/>
            <person name="Hall N."/>
            <person name="Watson M."/>
            <person name="Adriaenssens E.M."/>
            <person name="Foster-Nyarko E."/>
            <person name="Jarju S."/>
            <person name="Secka A."/>
            <person name="Antonio M."/>
            <person name="Oren A."/>
            <person name="Chaudhuri R.R."/>
            <person name="La Ragione R."/>
            <person name="Hildebrand F."/>
            <person name="Pallen M.J."/>
        </authorList>
    </citation>
    <scope>NUCLEOTIDE SEQUENCE</scope>
    <source>
        <strain evidence="10">E3-2379</strain>
    </source>
</reference>
<protein>
    <submittedName>
        <fullName evidence="10">ABC transporter ATP-binding protein</fullName>
    </submittedName>
</protein>
<evidence type="ECO:0000259" key="9">
    <source>
        <dbReference type="PROSITE" id="PS50929"/>
    </source>
</evidence>
<dbReference type="PROSITE" id="PS00211">
    <property type="entry name" value="ABC_TRANSPORTER_1"/>
    <property type="match status" value="1"/>
</dbReference>
<evidence type="ECO:0000256" key="4">
    <source>
        <dbReference type="ARBA" id="ARBA00022840"/>
    </source>
</evidence>
<dbReference type="PANTHER" id="PTHR43394">
    <property type="entry name" value="ATP-DEPENDENT PERMEASE MDL1, MITOCHONDRIAL"/>
    <property type="match status" value="1"/>
</dbReference>
<evidence type="ECO:0000256" key="5">
    <source>
        <dbReference type="ARBA" id="ARBA00022989"/>
    </source>
</evidence>
<dbReference type="AlphaFoldDB" id="A0A9D9N6Y3"/>
<gene>
    <name evidence="10" type="ORF">IAC13_00735</name>
</gene>
<evidence type="ECO:0000256" key="2">
    <source>
        <dbReference type="ARBA" id="ARBA00022692"/>
    </source>
</evidence>